<sequence>MPLSTVLQSREIIPSESCNYHLPLGSLRTFHAALYVCCYTHPWLSRRSRWDDPRPKTIRTIPPSTSGQKLSQSLQMSRLPSDPKISLLAKPDQRPKSMVRRFRRCSQVLIGERNPRHYHQLSKALGRHCFHWVVDVRQVKKKATQILLLAQPQTIRKFS</sequence>
<gene>
    <name evidence="1" type="ORF">PGT21_004966</name>
</gene>
<keyword evidence="2" id="KW-1185">Reference proteome</keyword>
<name>A0A5B0QEM9_PUCGR</name>
<proteinExistence type="predicted"/>
<comment type="caution">
    <text evidence="1">The sequence shown here is derived from an EMBL/GenBank/DDBJ whole genome shotgun (WGS) entry which is preliminary data.</text>
</comment>
<protein>
    <submittedName>
        <fullName evidence="1">Uncharacterized protein</fullName>
    </submittedName>
</protein>
<organism evidence="1 2">
    <name type="scientific">Puccinia graminis f. sp. tritici</name>
    <dbReference type="NCBI Taxonomy" id="56615"/>
    <lineage>
        <taxon>Eukaryota</taxon>
        <taxon>Fungi</taxon>
        <taxon>Dikarya</taxon>
        <taxon>Basidiomycota</taxon>
        <taxon>Pucciniomycotina</taxon>
        <taxon>Pucciniomycetes</taxon>
        <taxon>Pucciniales</taxon>
        <taxon>Pucciniaceae</taxon>
        <taxon>Puccinia</taxon>
    </lineage>
</organism>
<dbReference type="OrthoDB" id="524326at2759"/>
<dbReference type="EMBL" id="VSWC01000016">
    <property type="protein sequence ID" value="KAA1111579.1"/>
    <property type="molecule type" value="Genomic_DNA"/>
</dbReference>
<dbReference type="AlphaFoldDB" id="A0A5B0QEM9"/>
<reference evidence="1 2" key="1">
    <citation type="submission" date="2019-05" db="EMBL/GenBank/DDBJ databases">
        <title>Emergence of the Ug99 lineage of the wheat stem rust pathogen through somatic hybridization.</title>
        <authorList>
            <person name="Li F."/>
            <person name="Upadhyaya N.M."/>
            <person name="Sperschneider J."/>
            <person name="Matny O."/>
            <person name="Nguyen-Phuc H."/>
            <person name="Mago R."/>
            <person name="Raley C."/>
            <person name="Miller M.E."/>
            <person name="Silverstein K.A.T."/>
            <person name="Henningsen E."/>
            <person name="Hirsch C.D."/>
            <person name="Visser B."/>
            <person name="Pretorius Z.A."/>
            <person name="Steffenson B.J."/>
            <person name="Schwessinger B."/>
            <person name="Dodds P.N."/>
            <person name="Figueroa M."/>
        </authorList>
    </citation>
    <scope>NUCLEOTIDE SEQUENCE [LARGE SCALE GENOMIC DNA]</scope>
    <source>
        <strain evidence="1">21-0</strain>
    </source>
</reference>
<evidence type="ECO:0000313" key="1">
    <source>
        <dbReference type="EMBL" id="KAA1111579.1"/>
    </source>
</evidence>
<evidence type="ECO:0000313" key="2">
    <source>
        <dbReference type="Proteomes" id="UP000324748"/>
    </source>
</evidence>
<dbReference type="Proteomes" id="UP000324748">
    <property type="component" value="Unassembled WGS sequence"/>
</dbReference>
<accession>A0A5B0QEM9</accession>